<accession>A0A0A9D404</accession>
<proteinExistence type="predicted"/>
<reference evidence="1" key="2">
    <citation type="journal article" date="2015" name="Data Brief">
        <title>Shoot transcriptome of the giant reed, Arundo donax.</title>
        <authorList>
            <person name="Barrero R.A."/>
            <person name="Guerrero F.D."/>
            <person name="Moolhuijzen P."/>
            <person name="Goolsby J.A."/>
            <person name="Tidwell J."/>
            <person name="Bellgard S.E."/>
            <person name="Bellgard M.I."/>
        </authorList>
    </citation>
    <scope>NUCLEOTIDE SEQUENCE</scope>
    <source>
        <tissue evidence="1">Shoot tissue taken approximately 20 cm above the soil surface</tissue>
    </source>
</reference>
<dbReference type="AlphaFoldDB" id="A0A0A9D404"/>
<dbReference type="EMBL" id="GBRH01216472">
    <property type="protein sequence ID" value="JAD81423.1"/>
    <property type="molecule type" value="Transcribed_RNA"/>
</dbReference>
<evidence type="ECO:0000313" key="1">
    <source>
        <dbReference type="EMBL" id="JAD81423.1"/>
    </source>
</evidence>
<sequence length="63" mass="7454">MARSYMILKYPCCPDMTTFADIQCNSLGQFLDQLRYYKKKGHSTVFHFDDSFLSHVKLYVRGH</sequence>
<organism evidence="1">
    <name type="scientific">Arundo donax</name>
    <name type="common">Giant reed</name>
    <name type="synonym">Donax arundinaceus</name>
    <dbReference type="NCBI Taxonomy" id="35708"/>
    <lineage>
        <taxon>Eukaryota</taxon>
        <taxon>Viridiplantae</taxon>
        <taxon>Streptophyta</taxon>
        <taxon>Embryophyta</taxon>
        <taxon>Tracheophyta</taxon>
        <taxon>Spermatophyta</taxon>
        <taxon>Magnoliopsida</taxon>
        <taxon>Liliopsida</taxon>
        <taxon>Poales</taxon>
        <taxon>Poaceae</taxon>
        <taxon>PACMAD clade</taxon>
        <taxon>Arundinoideae</taxon>
        <taxon>Arundineae</taxon>
        <taxon>Arundo</taxon>
    </lineage>
</organism>
<reference evidence="1" key="1">
    <citation type="submission" date="2014-09" db="EMBL/GenBank/DDBJ databases">
        <authorList>
            <person name="Magalhaes I.L.F."/>
            <person name="Oliveira U."/>
            <person name="Santos F.R."/>
            <person name="Vidigal T.H.D.A."/>
            <person name="Brescovit A.D."/>
            <person name="Santos A.J."/>
        </authorList>
    </citation>
    <scope>NUCLEOTIDE SEQUENCE</scope>
    <source>
        <tissue evidence="1">Shoot tissue taken approximately 20 cm above the soil surface</tissue>
    </source>
</reference>
<name>A0A0A9D404_ARUDO</name>
<protein>
    <submittedName>
        <fullName evidence="1">Uncharacterized protein</fullName>
    </submittedName>
</protein>